<keyword evidence="2" id="KW-1185">Reference proteome</keyword>
<dbReference type="Proteomes" id="UP000282597">
    <property type="component" value="Chromosome"/>
</dbReference>
<dbReference type="SUPFAM" id="SSF47413">
    <property type="entry name" value="lambda repressor-like DNA-binding domains"/>
    <property type="match status" value="1"/>
</dbReference>
<proteinExistence type="predicted"/>
<sequence>MNLKDYLGTRGRQAALASATGLAAAYIWQISNGIRPAPIEHCAAIERVTDGAVTRRDLRPDDWMLIWPELANQ</sequence>
<name>A0A2Z6EW17_9BURK</name>
<dbReference type="KEGG" id="mcys:MCB1EB_1427"/>
<reference evidence="1 2" key="1">
    <citation type="journal article" date="2018" name="Microbes Environ.">
        <title>Comparative Genomic Insights into Endofungal Lifestyles of Two Bacterial Endosymbionts, Mycoavidus cysteinexigens and Burkholderia rhizoxinica.</title>
        <authorList>
            <person name="Sharmin D."/>
            <person name="Guo Y."/>
            <person name="Nishizawa T."/>
            <person name="Ohshima S."/>
            <person name="Sato Y."/>
            <person name="Takashima Y."/>
            <person name="Narisawa K."/>
            <person name="Ohta H."/>
        </authorList>
    </citation>
    <scope>NUCLEOTIDE SEQUENCE [LARGE SCALE GENOMIC DNA]</scope>
    <source>
        <strain evidence="1 2">B1-EB</strain>
    </source>
</reference>
<dbReference type="AlphaFoldDB" id="A0A2Z6EW17"/>
<dbReference type="Gene3D" id="1.10.260.40">
    <property type="entry name" value="lambda repressor-like DNA-binding domains"/>
    <property type="match status" value="1"/>
</dbReference>
<dbReference type="Pfam" id="PF15943">
    <property type="entry name" value="YdaS_toxin"/>
    <property type="match status" value="1"/>
</dbReference>
<dbReference type="GO" id="GO:0003677">
    <property type="term" value="F:DNA binding"/>
    <property type="evidence" value="ECO:0007669"/>
    <property type="project" value="InterPro"/>
</dbReference>
<organism evidence="1 2">
    <name type="scientific">Mycoavidus cysteinexigens</name>
    <dbReference type="NCBI Taxonomy" id="1553431"/>
    <lineage>
        <taxon>Bacteria</taxon>
        <taxon>Pseudomonadati</taxon>
        <taxon>Pseudomonadota</taxon>
        <taxon>Betaproteobacteria</taxon>
        <taxon>Burkholderiales</taxon>
        <taxon>Burkholderiaceae</taxon>
        <taxon>Mycoavidus</taxon>
    </lineage>
</organism>
<evidence type="ECO:0000313" key="1">
    <source>
        <dbReference type="EMBL" id="BBE09588.1"/>
    </source>
</evidence>
<dbReference type="RefSeq" id="WP_045361702.1">
    <property type="nucleotide sequence ID" value="NZ_AP018150.1"/>
</dbReference>
<accession>A0A2Z6EW17</accession>
<protein>
    <submittedName>
        <fullName evidence="1">Uncharacterized protein</fullName>
    </submittedName>
</protein>
<evidence type="ECO:0000313" key="2">
    <source>
        <dbReference type="Proteomes" id="UP000282597"/>
    </source>
</evidence>
<dbReference type="InterPro" id="IPR031856">
    <property type="entry name" value="YdaS_toxin-like"/>
</dbReference>
<dbReference type="EMBL" id="AP018150">
    <property type="protein sequence ID" value="BBE09588.1"/>
    <property type="molecule type" value="Genomic_DNA"/>
</dbReference>
<gene>
    <name evidence="1" type="ORF">MCB1EB_1427</name>
</gene>
<dbReference type="InterPro" id="IPR010982">
    <property type="entry name" value="Lambda_DNA-bd_dom_sf"/>
</dbReference>